<dbReference type="InParanoid" id="D8LSL5"/>
<keyword evidence="2" id="KW-1185">Reference proteome</keyword>
<proteinExistence type="predicted"/>
<evidence type="ECO:0000313" key="2">
    <source>
        <dbReference type="Proteomes" id="UP000002630"/>
    </source>
</evidence>
<dbReference type="AlphaFoldDB" id="D8LSL5"/>
<organism evidence="1 2">
    <name type="scientific">Ectocarpus siliculosus</name>
    <name type="common">Brown alga</name>
    <name type="synonym">Conferva siliculosa</name>
    <dbReference type="NCBI Taxonomy" id="2880"/>
    <lineage>
        <taxon>Eukaryota</taxon>
        <taxon>Sar</taxon>
        <taxon>Stramenopiles</taxon>
        <taxon>Ochrophyta</taxon>
        <taxon>PX clade</taxon>
        <taxon>Phaeophyceae</taxon>
        <taxon>Ectocarpales</taxon>
        <taxon>Ectocarpaceae</taxon>
        <taxon>Ectocarpus</taxon>
    </lineage>
</organism>
<name>D8LSL5_ECTSI</name>
<protein>
    <submittedName>
        <fullName evidence="1">Uncharacterized protein</fullName>
    </submittedName>
</protein>
<evidence type="ECO:0000313" key="1">
    <source>
        <dbReference type="EMBL" id="CBN77852.1"/>
    </source>
</evidence>
<gene>
    <name evidence="1" type="ORF">Esi_0074_0075</name>
</gene>
<dbReference type="EMBL" id="FN649760">
    <property type="protein sequence ID" value="CBN77852.1"/>
    <property type="molecule type" value="Genomic_DNA"/>
</dbReference>
<dbReference type="Proteomes" id="UP000002630">
    <property type="component" value="Unassembled WGS sequence"/>
</dbReference>
<sequence length="31" mass="3362">MMINVPAVVGEEEDRDAMAIGTDDVISPKEE</sequence>
<reference evidence="1 2" key="1">
    <citation type="journal article" date="2010" name="Nature">
        <title>The Ectocarpus genome and the independent evolution of multicellularity in brown algae.</title>
        <authorList>
            <person name="Cock J.M."/>
            <person name="Sterck L."/>
            <person name="Rouze P."/>
            <person name="Scornet D."/>
            <person name="Allen A.E."/>
            <person name="Amoutzias G."/>
            <person name="Anthouard V."/>
            <person name="Artiguenave F."/>
            <person name="Aury J.M."/>
            <person name="Badger J.H."/>
            <person name="Beszteri B."/>
            <person name="Billiau K."/>
            <person name="Bonnet E."/>
            <person name="Bothwell J.H."/>
            <person name="Bowler C."/>
            <person name="Boyen C."/>
            <person name="Brownlee C."/>
            <person name="Carrano C.J."/>
            <person name="Charrier B."/>
            <person name="Cho G.Y."/>
            <person name="Coelho S.M."/>
            <person name="Collen J."/>
            <person name="Corre E."/>
            <person name="Da Silva C."/>
            <person name="Delage L."/>
            <person name="Delaroque N."/>
            <person name="Dittami S.M."/>
            <person name="Doulbeau S."/>
            <person name="Elias M."/>
            <person name="Farnham G."/>
            <person name="Gachon C.M."/>
            <person name="Gschloessl B."/>
            <person name="Heesch S."/>
            <person name="Jabbari K."/>
            <person name="Jubin C."/>
            <person name="Kawai H."/>
            <person name="Kimura K."/>
            <person name="Kloareg B."/>
            <person name="Kupper F.C."/>
            <person name="Lang D."/>
            <person name="Le Bail A."/>
            <person name="Leblanc C."/>
            <person name="Lerouge P."/>
            <person name="Lohr M."/>
            <person name="Lopez P.J."/>
            <person name="Martens C."/>
            <person name="Maumus F."/>
            <person name="Michel G."/>
            <person name="Miranda-Saavedra D."/>
            <person name="Morales J."/>
            <person name="Moreau H."/>
            <person name="Motomura T."/>
            <person name="Nagasato C."/>
            <person name="Napoli C.A."/>
            <person name="Nelson D.R."/>
            <person name="Nyvall-Collen P."/>
            <person name="Peters A.F."/>
            <person name="Pommier C."/>
            <person name="Potin P."/>
            <person name="Poulain J."/>
            <person name="Quesneville H."/>
            <person name="Read B."/>
            <person name="Rensing S.A."/>
            <person name="Ritter A."/>
            <person name="Rousvoal S."/>
            <person name="Samanta M."/>
            <person name="Samson G."/>
            <person name="Schroeder D.C."/>
            <person name="Segurens B."/>
            <person name="Strittmatter M."/>
            <person name="Tonon T."/>
            <person name="Tregear J.W."/>
            <person name="Valentin K."/>
            <person name="von Dassow P."/>
            <person name="Yamagishi T."/>
            <person name="Van de Peer Y."/>
            <person name="Wincker P."/>
        </authorList>
    </citation>
    <scope>NUCLEOTIDE SEQUENCE [LARGE SCALE GENOMIC DNA]</scope>
    <source>
        <strain evidence="2">Ec32 / CCAP1310/4</strain>
    </source>
</reference>
<accession>D8LSL5</accession>